<dbReference type="AlphaFoldDB" id="A0A0N5AR75"/>
<name>A0A0N5AR75_9BILA</name>
<dbReference type="Pfam" id="PF00480">
    <property type="entry name" value="ROK"/>
    <property type="match status" value="1"/>
</dbReference>
<evidence type="ECO:0000256" key="2">
    <source>
        <dbReference type="ARBA" id="ARBA00022723"/>
    </source>
</evidence>
<dbReference type="Gene3D" id="3.30.420.40">
    <property type="match status" value="2"/>
</dbReference>
<keyword evidence="2" id="KW-0479">Metal-binding</keyword>
<evidence type="ECO:0000256" key="5">
    <source>
        <dbReference type="ARBA" id="ARBA00038887"/>
    </source>
</evidence>
<reference evidence="8" key="1">
    <citation type="submission" date="2017-02" db="UniProtKB">
        <authorList>
            <consortium name="WormBaseParasite"/>
        </authorList>
    </citation>
    <scope>IDENTIFICATION</scope>
</reference>
<dbReference type="PANTHER" id="PTHR42742">
    <property type="entry name" value="TRANSCRIPTIONAL REPRESSOR MPRA"/>
    <property type="match status" value="1"/>
</dbReference>
<dbReference type="GO" id="GO:0046872">
    <property type="term" value="F:metal ion binding"/>
    <property type="evidence" value="ECO:0007669"/>
    <property type="project" value="UniProtKB-KW"/>
</dbReference>
<evidence type="ECO:0000256" key="1">
    <source>
        <dbReference type="ARBA" id="ARBA00001946"/>
    </source>
</evidence>
<keyword evidence="4" id="KW-0460">Magnesium</keyword>
<dbReference type="Proteomes" id="UP000046393">
    <property type="component" value="Unplaced"/>
</dbReference>
<evidence type="ECO:0000313" key="7">
    <source>
        <dbReference type="Proteomes" id="UP000046393"/>
    </source>
</evidence>
<sequence>MPKRVASVELGGETAAVGITDTIGSFLWKVKGISTKRNPYEAVQEIADTIKNSHLEFDAIGIASFGPVDLSKGYITTTPKVEWRNFPLIQEFKKHFPNIPITLDTDVNPSAYSEYLALKDVDPDVQAVAYLTVGTGVGLGLFSDGKMYHGSMHPEFGHISVKHKAGDTYAGCCEFHGDCIEGMISSRALSERLHIKSCELPSVPNEHPIWDTFAYYLAVVAANAAFAYAIDYFVVGGGIATGEGRGFIIEKAQKYCREVINGNVKVPKICLPKYSKDAGLVGAAAVALSYKN</sequence>
<keyword evidence="3" id="KW-0862">Zinc</keyword>
<dbReference type="EC" id="2.7.1.4" evidence="5"/>
<dbReference type="WBParaSite" id="SMUV_0000721101-mRNA-1">
    <property type="protein sequence ID" value="SMUV_0000721101-mRNA-1"/>
    <property type="gene ID" value="SMUV_0000721101"/>
</dbReference>
<dbReference type="PROSITE" id="PS01125">
    <property type="entry name" value="ROK"/>
    <property type="match status" value="1"/>
</dbReference>
<comment type="cofactor">
    <cofactor evidence="1">
        <name>Mg(2+)</name>
        <dbReference type="ChEBI" id="CHEBI:18420"/>
    </cofactor>
</comment>
<evidence type="ECO:0000256" key="3">
    <source>
        <dbReference type="ARBA" id="ARBA00022833"/>
    </source>
</evidence>
<dbReference type="PANTHER" id="PTHR42742:SF3">
    <property type="entry name" value="FRUCTOKINASE"/>
    <property type="match status" value="1"/>
</dbReference>
<dbReference type="InterPro" id="IPR051804">
    <property type="entry name" value="Carb_Metab_Reg_Kinase/Isom"/>
</dbReference>
<evidence type="ECO:0000256" key="4">
    <source>
        <dbReference type="ARBA" id="ARBA00022842"/>
    </source>
</evidence>
<comment type="catalytic activity">
    <reaction evidence="6">
        <text>D-fructose + ATP = D-fructose 6-phosphate + ADP + H(+)</text>
        <dbReference type="Rhea" id="RHEA:16125"/>
        <dbReference type="ChEBI" id="CHEBI:15378"/>
        <dbReference type="ChEBI" id="CHEBI:30616"/>
        <dbReference type="ChEBI" id="CHEBI:37721"/>
        <dbReference type="ChEBI" id="CHEBI:61527"/>
        <dbReference type="ChEBI" id="CHEBI:456216"/>
        <dbReference type="EC" id="2.7.1.4"/>
    </reaction>
</comment>
<dbReference type="InterPro" id="IPR000600">
    <property type="entry name" value="ROK"/>
</dbReference>
<dbReference type="SUPFAM" id="SSF53067">
    <property type="entry name" value="Actin-like ATPase domain"/>
    <property type="match status" value="1"/>
</dbReference>
<evidence type="ECO:0000313" key="8">
    <source>
        <dbReference type="WBParaSite" id="SMUV_0000721101-mRNA-1"/>
    </source>
</evidence>
<organism evidence="7 8">
    <name type="scientific">Syphacia muris</name>
    <dbReference type="NCBI Taxonomy" id="451379"/>
    <lineage>
        <taxon>Eukaryota</taxon>
        <taxon>Metazoa</taxon>
        <taxon>Ecdysozoa</taxon>
        <taxon>Nematoda</taxon>
        <taxon>Chromadorea</taxon>
        <taxon>Rhabditida</taxon>
        <taxon>Spirurina</taxon>
        <taxon>Oxyuridomorpha</taxon>
        <taxon>Oxyuroidea</taxon>
        <taxon>Oxyuridae</taxon>
        <taxon>Syphacia</taxon>
    </lineage>
</organism>
<dbReference type="GO" id="GO:0008865">
    <property type="term" value="F:fructokinase activity"/>
    <property type="evidence" value="ECO:0007669"/>
    <property type="project" value="UniProtKB-EC"/>
</dbReference>
<dbReference type="STRING" id="451379.A0A0N5AR75"/>
<protein>
    <recommendedName>
        <fullName evidence="5">fructokinase</fullName>
        <ecNumber evidence="5">2.7.1.4</ecNumber>
    </recommendedName>
</protein>
<accession>A0A0N5AR75</accession>
<keyword evidence="7" id="KW-1185">Reference proteome</keyword>
<evidence type="ECO:0000256" key="6">
    <source>
        <dbReference type="ARBA" id="ARBA00048451"/>
    </source>
</evidence>
<dbReference type="InterPro" id="IPR049874">
    <property type="entry name" value="ROK_cs"/>
</dbReference>
<proteinExistence type="predicted"/>
<dbReference type="InterPro" id="IPR043129">
    <property type="entry name" value="ATPase_NBD"/>
</dbReference>